<feature type="transmembrane region" description="Helical" evidence="6">
    <location>
        <begin position="249"/>
        <end position="271"/>
    </location>
</feature>
<feature type="transmembrane region" description="Helical" evidence="6">
    <location>
        <begin position="144"/>
        <end position="162"/>
    </location>
</feature>
<evidence type="ECO:0000256" key="1">
    <source>
        <dbReference type="ARBA" id="ARBA00004141"/>
    </source>
</evidence>
<feature type="transmembrane region" description="Helical" evidence="6">
    <location>
        <begin position="14"/>
        <end position="31"/>
    </location>
</feature>
<feature type="transmembrane region" description="Helical" evidence="6">
    <location>
        <begin position="278"/>
        <end position="299"/>
    </location>
</feature>
<keyword evidence="2 6" id="KW-0812">Transmembrane</keyword>
<evidence type="ECO:0000256" key="4">
    <source>
        <dbReference type="ARBA" id="ARBA00023136"/>
    </source>
</evidence>
<feature type="region of interest" description="Disordered" evidence="5">
    <location>
        <begin position="330"/>
        <end position="349"/>
    </location>
</feature>
<gene>
    <name evidence="7" type="ORF">Ctob_006028</name>
</gene>
<feature type="transmembrane region" description="Helical" evidence="6">
    <location>
        <begin position="174"/>
        <end position="197"/>
    </location>
</feature>
<dbReference type="OrthoDB" id="18894at2759"/>
<name>A0A0M0JEL3_9EUKA</name>
<evidence type="ECO:0000256" key="5">
    <source>
        <dbReference type="SAM" id="MobiDB-lite"/>
    </source>
</evidence>
<evidence type="ECO:0000256" key="6">
    <source>
        <dbReference type="SAM" id="Phobius"/>
    </source>
</evidence>
<organism evidence="7 8">
    <name type="scientific">Chrysochromulina tobinii</name>
    <dbReference type="NCBI Taxonomy" id="1460289"/>
    <lineage>
        <taxon>Eukaryota</taxon>
        <taxon>Haptista</taxon>
        <taxon>Haptophyta</taxon>
        <taxon>Prymnesiophyceae</taxon>
        <taxon>Prymnesiales</taxon>
        <taxon>Chrysochromulinaceae</taxon>
        <taxon>Chrysochromulina</taxon>
    </lineage>
</organism>
<evidence type="ECO:0000313" key="8">
    <source>
        <dbReference type="Proteomes" id="UP000037460"/>
    </source>
</evidence>
<feature type="transmembrane region" description="Helical" evidence="6">
    <location>
        <begin position="51"/>
        <end position="73"/>
    </location>
</feature>
<reference evidence="8" key="1">
    <citation type="journal article" date="2015" name="PLoS Genet.">
        <title>Genome Sequence and Transcriptome Analyses of Chrysochromulina tobin: Metabolic Tools for Enhanced Algal Fitness in the Prominent Order Prymnesiales (Haptophyceae).</title>
        <authorList>
            <person name="Hovde B.T."/>
            <person name="Deodato C.R."/>
            <person name="Hunsperger H.M."/>
            <person name="Ryken S.A."/>
            <person name="Yost W."/>
            <person name="Jha R.K."/>
            <person name="Patterson J."/>
            <person name="Monnat R.J. Jr."/>
            <person name="Barlow S.B."/>
            <person name="Starkenburg S.R."/>
            <person name="Cattolico R.A."/>
        </authorList>
    </citation>
    <scope>NUCLEOTIDE SEQUENCE</scope>
    <source>
        <strain evidence="8">CCMP291</strain>
    </source>
</reference>
<dbReference type="Proteomes" id="UP000037460">
    <property type="component" value="Unassembled WGS sequence"/>
</dbReference>
<proteinExistence type="predicted"/>
<feature type="transmembrane region" description="Helical" evidence="6">
    <location>
        <begin position="85"/>
        <end position="105"/>
    </location>
</feature>
<accession>A0A0M0JEL3</accession>
<evidence type="ECO:0000256" key="2">
    <source>
        <dbReference type="ARBA" id="ARBA00022692"/>
    </source>
</evidence>
<dbReference type="AlphaFoldDB" id="A0A0M0JEL3"/>
<dbReference type="GO" id="GO:0016020">
    <property type="term" value="C:membrane"/>
    <property type="evidence" value="ECO:0007669"/>
    <property type="project" value="UniProtKB-SubCell"/>
</dbReference>
<protein>
    <submittedName>
        <fullName evidence="7">TPT-domain-containing protein</fullName>
    </submittedName>
</protein>
<feature type="transmembrane region" description="Helical" evidence="6">
    <location>
        <begin position="305"/>
        <end position="323"/>
    </location>
</feature>
<comment type="caution">
    <text evidence="7">The sequence shown here is derived from an EMBL/GenBank/DDBJ whole genome shotgun (WGS) entry which is preliminary data.</text>
</comment>
<dbReference type="EMBL" id="JWZX01003040">
    <property type="protein sequence ID" value="KOO24890.1"/>
    <property type="molecule type" value="Genomic_DNA"/>
</dbReference>
<dbReference type="InterPro" id="IPR050186">
    <property type="entry name" value="TPT_transporter"/>
</dbReference>
<keyword evidence="3 6" id="KW-1133">Transmembrane helix</keyword>
<keyword evidence="4 6" id="KW-0472">Membrane</keyword>
<comment type="subcellular location">
    <subcellularLocation>
        <location evidence="1">Membrane</location>
        <topology evidence="1">Multi-pass membrane protein</topology>
    </subcellularLocation>
</comment>
<evidence type="ECO:0000256" key="3">
    <source>
        <dbReference type="ARBA" id="ARBA00022989"/>
    </source>
</evidence>
<feature type="transmembrane region" description="Helical" evidence="6">
    <location>
        <begin position="209"/>
        <end position="229"/>
    </location>
</feature>
<sequence length="349" mass="38210">MGGAHVDTGEEHELWKQVLVIFLFVGFNIGLNEFNSWALRKDSWPGFHFTWFYTMFHMLVSAIAAYLLQLLVIKPKLGGPTFAQAWDYKLLIIPMGLCSFLMNGLNNASLALMSLFLNQAIKATMPMPTMFFSYLFAKKTYSPLMIFVVFCLCVGSVLSVWYKISTDKGGSQAMGVIMCLIGLLACSIKPVLVMMLTSGLLGDLPKLDTTVVLVYDCCIAFVCMLITWACLDEREQSIAYLADPNTRGIGIIIIICGSLMAFCFNMSNFYFIRFTTALTNTVGGSGVKVFLIVVSAVQIGVADPVSWSGVAIVVASLVTYSYLNLQKPAPKPPAADAEAPKEGTPLIKP</sequence>
<evidence type="ECO:0000313" key="7">
    <source>
        <dbReference type="EMBL" id="KOO24890.1"/>
    </source>
</evidence>
<keyword evidence="8" id="KW-1185">Reference proteome</keyword>
<dbReference type="PANTHER" id="PTHR11132">
    <property type="entry name" value="SOLUTE CARRIER FAMILY 35"/>
    <property type="match status" value="1"/>
</dbReference>